<dbReference type="GO" id="GO:0046496">
    <property type="term" value="P:nicotinamide nucleotide metabolic process"/>
    <property type="evidence" value="ECO:0007669"/>
    <property type="project" value="UniProtKB-UniRule"/>
</dbReference>
<evidence type="ECO:0000313" key="22">
    <source>
        <dbReference type="EMBL" id="TDH39276.1"/>
    </source>
</evidence>
<keyword evidence="10 17" id="KW-0520">NAD</keyword>
<comment type="cofactor">
    <cofactor evidence="18 19">
        <name>K(+)</name>
        <dbReference type="ChEBI" id="CHEBI:29103"/>
    </cofactor>
    <text evidence="18 19">Binds 1 potassium ion per subunit.</text>
</comment>
<keyword evidence="8 17" id="KW-0521">NADP</keyword>
<dbReference type="RefSeq" id="WP_133284107.1">
    <property type="nucleotide sequence ID" value="NZ_SMSI01000001.1"/>
</dbReference>
<feature type="binding site" evidence="18">
    <location>
        <position position="156"/>
    </location>
    <ligand>
        <name>K(+)</name>
        <dbReference type="ChEBI" id="CHEBI:29103"/>
    </ligand>
</feature>
<comment type="function">
    <text evidence="14 19">Bifunctional enzyme that catalyzes the epimerization of the S- and R-forms of NAD(P)HX and the dehydration of the S-form of NAD(P)HX at the expense of ADP, which is converted to AMP. This allows the repair of both epimers of NAD(P)HX, a damaged form of NAD(P)H that is a result of enzymatic or heat-dependent hydration.</text>
</comment>
<dbReference type="InterPro" id="IPR030677">
    <property type="entry name" value="Nnr"/>
</dbReference>
<dbReference type="GO" id="GO:0005524">
    <property type="term" value="F:ATP binding"/>
    <property type="evidence" value="ECO:0007669"/>
    <property type="project" value="UniProtKB-UniRule"/>
</dbReference>
<dbReference type="PANTHER" id="PTHR12592:SF0">
    <property type="entry name" value="ATP-DEPENDENT (S)-NAD(P)H-HYDRATE DEHYDRATASE"/>
    <property type="match status" value="1"/>
</dbReference>
<dbReference type="PROSITE" id="PS51385">
    <property type="entry name" value="YJEF_N"/>
    <property type="match status" value="1"/>
</dbReference>
<dbReference type="PROSITE" id="PS51383">
    <property type="entry name" value="YJEF_C_3"/>
    <property type="match status" value="1"/>
</dbReference>
<evidence type="ECO:0000256" key="13">
    <source>
        <dbReference type="ARBA" id="ARBA00023268"/>
    </source>
</evidence>
<feature type="binding site" evidence="17">
    <location>
        <begin position="404"/>
        <end position="408"/>
    </location>
    <ligand>
        <name>AMP</name>
        <dbReference type="ChEBI" id="CHEBI:456215"/>
    </ligand>
</feature>
<keyword evidence="7 17" id="KW-0067">ATP-binding</keyword>
<comment type="similarity">
    <text evidence="3 19">In the N-terminal section; belongs to the NnrE/AIBP family.</text>
</comment>
<comment type="catalytic activity">
    <reaction evidence="15 17 19">
        <text>(6S)-NADHX + ADP = AMP + phosphate + NADH + H(+)</text>
        <dbReference type="Rhea" id="RHEA:32223"/>
        <dbReference type="ChEBI" id="CHEBI:15378"/>
        <dbReference type="ChEBI" id="CHEBI:43474"/>
        <dbReference type="ChEBI" id="CHEBI:57945"/>
        <dbReference type="ChEBI" id="CHEBI:64074"/>
        <dbReference type="ChEBI" id="CHEBI:456215"/>
        <dbReference type="ChEBI" id="CHEBI:456216"/>
        <dbReference type="EC" id="4.2.1.136"/>
    </reaction>
</comment>
<evidence type="ECO:0000256" key="8">
    <source>
        <dbReference type="ARBA" id="ARBA00022857"/>
    </source>
</evidence>
<evidence type="ECO:0000256" key="3">
    <source>
        <dbReference type="ARBA" id="ARBA00006001"/>
    </source>
</evidence>
<proteinExistence type="inferred from homology"/>
<keyword evidence="5 18" id="KW-0479">Metal-binding</keyword>
<dbReference type="SUPFAM" id="SSF64153">
    <property type="entry name" value="YjeF N-terminal domain-like"/>
    <property type="match status" value="1"/>
</dbReference>
<gene>
    <name evidence="18" type="primary">nnrE</name>
    <name evidence="17" type="synonym">nnrD</name>
    <name evidence="22" type="ORF">E2A64_09500</name>
</gene>
<comment type="caution">
    <text evidence="22">The sequence shown here is derived from an EMBL/GenBank/DDBJ whole genome shotgun (WGS) entry which is preliminary data.</text>
</comment>
<dbReference type="InterPro" id="IPR029056">
    <property type="entry name" value="Ribokinase-like"/>
</dbReference>
<comment type="similarity">
    <text evidence="4 19">In the C-terminal section; belongs to the NnrD/CARKD family.</text>
</comment>
<evidence type="ECO:0000256" key="16">
    <source>
        <dbReference type="ARBA" id="ARBA00049209"/>
    </source>
</evidence>
<evidence type="ECO:0000256" key="5">
    <source>
        <dbReference type="ARBA" id="ARBA00022723"/>
    </source>
</evidence>
<comment type="cofactor">
    <cofactor evidence="17">
        <name>Mg(2+)</name>
        <dbReference type="ChEBI" id="CHEBI:18420"/>
    </cofactor>
</comment>
<keyword evidence="11 18" id="KW-0413">Isomerase</keyword>
<evidence type="ECO:0000256" key="12">
    <source>
        <dbReference type="ARBA" id="ARBA00023239"/>
    </source>
</evidence>
<comment type="caution">
    <text evidence="18">Lacks conserved residue(s) required for the propagation of feature annotation.</text>
</comment>
<keyword evidence="6 17" id="KW-0547">Nucleotide-binding</keyword>
<dbReference type="Proteomes" id="UP000295131">
    <property type="component" value="Unassembled WGS sequence"/>
</dbReference>
<comment type="function">
    <text evidence="18">Catalyzes the epimerization of the S- and R-forms of NAD(P)HX, a damaged form of NAD(P)H that is a result of enzymatic or heat-dependent hydration. This is a prerequisite for the S-specific NAD(P)H-hydrate dehydratase to allow the repair of both epimers of NAD(P)HX.</text>
</comment>
<evidence type="ECO:0000259" key="21">
    <source>
        <dbReference type="PROSITE" id="PS51385"/>
    </source>
</evidence>
<dbReference type="GO" id="GO:0110051">
    <property type="term" value="P:metabolite repair"/>
    <property type="evidence" value="ECO:0007669"/>
    <property type="project" value="TreeGrafter"/>
</dbReference>
<dbReference type="NCBIfam" id="TIGR00196">
    <property type="entry name" value="yjeF_cterm"/>
    <property type="match status" value="1"/>
</dbReference>
<evidence type="ECO:0000256" key="11">
    <source>
        <dbReference type="ARBA" id="ARBA00023235"/>
    </source>
</evidence>
<sequence length="481" mass="49465">MAIENTRLFTPAAMGAVDRAAIDGSLSGPGLMERAGAAVAASALEHWPGLKRAIILCGPGNNGGDGHVIARHLARAGVPVERFGMKPREGTDAAWAFESFPGVIAALADYRPEAGDLIIDALFGAGLDRAVPDEIAKLIERAANAGTPVLAVDLPSGLSGYSGRPTGPCFRADRTVTFAALKTGHVLLPGRDLCGELEVVDIGIPSRLLANDDPVVLNDPSVYGTTSPAIDASSHKYARGHLVVFSGPLISSGASRMSAQAGLRAGAGLVTVASPPGAVMAQSAHLTAVMQRSVGDADALSDWLKDDRLAAFVLGPGFGHNELVKDYARIVLEAGRALVLDADGLTAFADTIADLSSFDAPKVLTPHEGEFRRLFPDLLDDDALSKIDRARRAASRVNAIVVYKGADTVIAAPDGRAAINCDAPSKLATAGSGDVLAGIVGASLANGRPPFEAACAAVALHAEAARRAPDHMTAEDLIAAI</sequence>
<evidence type="ECO:0000256" key="1">
    <source>
        <dbReference type="ARBA" id="ARBA00000013"/>
    </source>
</evidence>
<dbReference type="PROSITE" id="PS01050">
    <property type="entry name" value="YJEF_C_2"/>
    <property type="match status" value="1"/>
</dbReference>
<dbReference type="Pfam" id="PF03853">
    <property type="entry name" value="YjeF_N"/>
    <property type="match status" value="1"/>
</dbReference>
<evidence type="ECO:0000259" key="20">
    <source>
        <dbReference type="PROSITE" id="PS51383"/>
    </source>
</evidence>
<dbReference type="AlphaFoldDB" id="A0A4R5PQ92"/>
<evidence type="ECO:0000256" key="9">
    <source>
        <dbReference type="ARBA" id="ARBA00022958"/>
    </source>
</evidence>
<evidence type="ECO:0000313" key="23">
    <source>
        <dbReference type="Proteomes" id="UP000295131"/>
    </source>
</evidence>
<protein>
    <recommendedName>
        <fullName evidence="19">Bifunctional NAD(P)H-hydrate repair enzyme</fullName>
    </recommendedName>
    <alternativeName>
        <fullName evidence="19">Nicotinamide nucleotide repair protein</fullName>
    </alternativeName>
    <domain>
        <recommendedName>
            <fullName evidence="19">ADP-dependent (S)-NAD(P)H-hydrate dehydratase</fullName>
            <ecNumber evidence="19">4.2.1.136</ecNumber>
        </recommendedName>
        <alternativeName>
            <fullName evidence="19">ADP-dependent NAD(P)HX dehydratase</fullName>
        </alternativeName>
    </domain>
    <domain>
        <recommendedName>
            <fullName evidence="19">NAD(P)H-hydrate epimerase</fullName>
            <ecNumber evidence="19">5.1.99.6</ecNumber>
        </recommendedName>
    </domain>
</protein>
<comment type="catalytic activity">
    <reaction evidence="2 18 19">
        <text>(6R)-NADPHX = (6S)-NADPHX</text>
        <dbReference type="Rhea" id="RHEA:32227"/>
        <dbReference type="ChEBI" id="CHEBI:64076"/>
        <dbReference type="ChEBI" id="CHEBI:64077"/>
        <dbReference type="EC" id="5.1.99.6"/>
    </reaction>
</comment>
<dbReference type="GO" id="GO:0046872">
    <property type="term" value="F:metal ion binding"/>
    <property type="evidence" value="ECO:0007669"/>
    <property type="project" value="UniProtKB-UniRule"/>
</dbReference>
<dbReference type="CDD" id="cd01171">
    <property type="entry name" value="YXKO-related"/>
    <property type="match status" value="1"/>
</dbReference>
<feature type="binding site" evidence="18">
    <location>
        <position position="120"/>
    </location>
    <ligand>
        <name>K(+)</name>
        <dbReference type="ChEBI" id="CHEBI:29103"/>
    </ligand>
</feature>
<feature type="binding site" evidence="17">
    <location>
        <position position="433"/>
    </location>
    <ligand>
        <name>AMP</name>
        <dbReference type="ChEBI" id="CHEBI:456215"/>
    </ligand>
</feature>
<evidence type="ECO:0000256" key="14">
    <source>
        <dbReference type="ARBA" id="ARBA00025153"/>
    </source>
</evidence>
<dbReference type="Gene3D" id="3.40.1190.20">
    <property type="match status" value="1"/>
</dbReference>
<evidence type="ECO:0000256" key="17">
    <source>
        <dbReference type="HAMAP-Rule" id="MF_01965"/>
    </source>
</evidence>
<dbReference type="GO" id="GO:0052855">
    <property type="term" value="F:ADP-dependent NAD(P)H-hydrate dehydratase activity"/>
    <property type="evidence" value="ECO:0007669"/>
    <property type="project" value="UniProtKB-UniRule"/>
</dbReference>
<dbReference type="HAMAP" id="MF_01965">
    <property type="entry name" value="NADHX_dehydratase"/>
    <property type="match status" value="1"/>
</dbReference>
<comment type="function">
    <text evidence="17">Catalyzes the dehydration of the S-form of NAD(P)HX at the expense of ADP, which is converted to AMP. Together with NAD(P)HX epimerase, which catalyzes the epimerization of the S- and R-forms, the enzyme allows the repair of both epimers of NAD(P)HX, a damaged form of NAD(P)H that is a result of enzymatic or heat-dependent hydration.</text>
</comment>
<evidence type="ECO:0000256" key="6">
    <source>
        <dbReference type="ARBA" id="ARBA00022741"/>
    </source>
</evidence>
<feature type="binding site" evidence="17">
    <location>
        <position position="254"/>
    </location>
    <ligand>
        <name>(6S)-NADPHX</name>
        <dbReference type="ChEBI" id="CHEBI:64076"/>
    </ligand>
</feature>
<feature type="binding site" evidence="18">
    <location>
        <begin position="124"/>
        <end position="130"/>
    </location>
    <ligand>
        <name>(6S)-NADPHX</name>
        <dbReference type="ChEBI" id="CHEBI:64076"/>
    </ligand>
</feature>
<feature type="domain" description="YjeF N-terminal" evidence="21">
    <location>
        <begin position="14"/>
        <end position="210"/>
    </location>
</feature>
<evidence type="ECO:0000256" key="7">
    <source>
        <dbReference type="ARBA" id="ARBA00022840"/>
    </source>
</evidence>
<dbReference type="OrthoDB" id="9806925at2"/>
<reference evidence="22 23" key="1">
    <citation type="journal article" date="2013" name="Int. J. Syst. Evol. Microbiol.">
        <title>Hoeflea suaedae sp. nov., an endophytic bacterium isolated from the root of the halophyte Suaeda maritima.</title>
        <authorList>
            <person name="Chung E.J."/>
            <person name="Park J.A."/>
            <person name="Pramanik P."/>
            <person name="Bibi F."/>
            <person name="Jeon C.O."/>
            <person name="Chung Y.R."/>
        </authorList>
    </citation>
    <scope>NUCLEOTIDE SEQUENCE [LARGE SCALE GENOMIC DNA]</scope>
    <source>
        <strain evidence="22 23">YC6898</strain>
    </source>
</reference>
<feature type="binding site" evidence="17">
    <location>
        <position position="317"/>
    </location>
    <ligand>
        <name>(6S)-NADPHX</name>
        <dbReference type="ChEBI" id="CHEBI:64076"/>
    </ligand>
</feature>
<dbReference type="PANTHER" id="PTHR12592">
    <property type="entry name" value="ATP-DEPENDENT (S)-NAD(P)H-HYDRATE DEHYDRATASE FAMILY MEMBER"/>
    <property type="match status" value="1"/>
</dbReference>
<dbReference type="EC" id="4.2.1.136" evidence="19"/>
<keyword evidence="9 18" id="KW-0630">Potassium</keyword>
<organism evidence="22 23">
    <name type="scientific">Pseudohoeflea suaedae</name>
    <dbReference type="NCBI Taxonomy" id="877384"/>
    <lineage>
        <taxon>Bacteria</taxon>
        <taxon>Pseudomonadati</taxon>
        <taxon>Pseudomonadota</taxon>
        <taxon>Alphaproteobacteria</taxon>
        <taxon>Hyphomicrobiales</taxon>
        <taxon>Rhizobiaceae</taxon>
        <taxon>Pseudohoeflea</taxon>
    </lineage>
</organism>
<evidence type="ECO:0000256" key="19">
    <source>
        <dbReference type="PIRNR" id="PIRNR017184"/>
    </source>
</evidence>
<dbReference type="Gene3D" id="3.40.50.10260">
    <property type="entry name" value="YjeF N-terminal domain"/>
    <property type="match status" value="1"/>
</dbReference>
<evidence type="ECO:0000256" key="2">
    <source>
        <dbReference type="ARBA" id="ARBA00000909"/>
    </source>
</evidence>
<feature type="binding site" evidence="18">
    <location>
        <position position="153"/>
    </location>
    <ligand>
        <name>(6S)-NADPHX</name>
        <dbReference type="ChEBI" id="CHEBI:64076"/>
    </ligand>
</feature>
<evidence type="ECO:0000256" key="15">
    <source>
        <dbReference type="ARBA" id="ARBA00048238"/>
    </source>
</evidence>
<dbReference type="InterPro" id="IPR000631">
    <property type="entry name" value="CARKD"/>
</dbReference>
<dbReference type="InterPro" id="IPR036652">
    <property type="entry name" value="YjeF_N_dom_sf"/>
</dbReference>
<dbReference type="GO" id="GO:0052856">
    <property type="term" value="F:NAD(P)HX epimerase activity"/>
    <property type="evidence" value="ECO:0007669"/>
    <property type="project" value="UniProtKB-UniRule"/>
</dbReference>
<evidence type="ECO:0000256" key="10">
    <source>
        <dbReference type="ARBA" id="ARBA00023027"/>
    </source>
</evidence>
<feature type="binding site" evidence="18">
    <location>
        <position position="62"/>
    </location>
    <ligand>
        <name>K(+)</name>
        <dbReference type="ChEBI" id="CHEBI:29103"/>
    </ligand>
</feature>
<feature type="binding site" evidence="17">
    <location>
        <position position="367"/>
    </location>
    <ligand>
        <name>(6S)-NADPHX</name>
        <dbReference type="ChEBI" id="CHEBI:64076"/>
    </ligand>
</feature>
<dbReference type="InterPro" id="IPR017953">
    <property type="entry name" value="Carbohydrate_kinase_pred_CS"/>
</dbReference>
<comment type="catalytic activity">
    <reaction evidence="16 17 19">
        <text>(6S)-NADPHX + ADP = AMP + phosphate + NADPH + H(+)</text>
        <dbReference type="Rhea" id="RHEA:32235"/>
        <dbReference type="ChEBI" id="CHEBI:15378"/>
        <dbReference type="ChEBI" id="CHEBI:43474"/>
        <dbReference type="ChEBI" id="CHEBI:57783"/>
        <dbReference type="ChEBI" id="CHEBI:64076"/>
        <dbReference type="ChEBI" id="CHEBI:456215"/>
        <dbReference type="ChEBI" id="CHEBI:456216"/>
        <dbReference type="EC" id="4.2.1.136"/>
    </reaction>
</comment>
<keyword evidence="23" id="KW-1185">Reference proteome</keyword>
<dbReference type="SUPFAM" id="SSF53613">
    <property type="entry name" value="Ribokinase-like"/>
    <property type="match status" value="1"/>
</dbReference>
<name>A0A4R5PQ92_9HYPH</name>
<comment type="similarity">
    <text evidence="17">Belongs to the NnrD/CARKD family.</text>
</comment>
<keyword evidence="13" id="KW-0511">Multifunctional enzyme</keyword>
<keyword evidence="12 17" id="KW-0456">Lyase</keyword>
<comment type="catalytic activity">
    <reaction evidence="1 18 19">
        <text>(6R)-NADHX = (6S)-NADHX</text>
        <dbReference type="Rhea" id="RHEA:32215"/>
        <dbReference type="ChEBI" id="CHEBI:64074"/>
        <dbReference type="ChEBI" id="CHEBI:64075"/>
        <dbReference type="EC" id="5.1.99.6"/>
    </reaction>
</comment>
<dbReference type="EC" id="5.1.99.6" evidence="19"/>
<comment type="subunit">
    <text evidence="17">Homotetramer.</text>
</comment>
<comment type="similarity">
    <text evidence="18">Belongs to the NnrE/AIBP family.</text>
</comment>
<dbReference type="Pfam" id="PF01256">
    <property type="entry name" value="Carb_kinase"/>
    <property type="match status" value="1"/>
</dbReference>
<dbReference type="EMBL" id="SMSI01000001">
    <property type="protein sequence ID" value="TDH39276.1"/>
    <property type="molecule type" value="Genomic_DNA"/>
</dbReference>
<feature type="domain" description="YjeF C-terminal" evidence="20">
    <location>
        <begin position="219"/>
        <end position="481"/>
    </location>
</feature>
<feature type="binding site" evidence="18">
    <location>
        <begin position="61"/>
        <end position="65"/>
    </location>
    <ligand>
        <name>(6S)-NADPHX</name>
        <dbReference type="ChEBI" id="CHEBI:64076"/>
    </ligand>
</feature>
<accession>A0A4R5PQ92</accession>
<feature type="binding site" evidence="17">
    <location>
        <position position="434"/>
    </location>
    <ligand>
        <name>(6S)-NADPHX</name>
        <dbReference type="ChEBI" id="CHEBI:64076"/>
    </ligand>
</feature>
<evidence type="ECO:0000256" key="4">
    <source>
        <dbReference type="ARBA" id="ARBA00009524"/>
    </source>
</evidence>
<dbReference type="PIRSF" id="PIRSF017184">
    <property type="entry name" value="Nnr"/>
    <property type="match status" value="1"/>
</dbReference>
<evidence type="ECO:0000256" key="18">
    <source>
        <dbReference type="HAMAP-Rule" id="MF_01966"/>
    </source>
</evidence>
<dbReference type="NCBIfam" id="TIGR00197">
    <property type="entry name" value="yjeF_nterm"/>
    <property type="match status" value="1"/>
</dbReference>
<dbReference type="InterPro" id="IPR004443">
    <property type="entry name" value="YjeF_N_dom"/>
</dbReference>
<dbReference type="HAMAP" id="MF_01966">
    <property type="entry name" value="NADHX_epimerase"/>
    <property type="match status" value="1"/>
</dbReference>